<evidence type="ECO:0000313" key="2">
    <source>
        <dbReference type="WBParaSite" id="Minc3s02723g31353"/>
    </source>
</evidence>
<dbReference type="Proteomes" id="UP000887563">
    <property type="component" value="Unplaced"/>
</dbReference>
<keyword evidence="1" id="KW-1185">Reference proteome</keyword>
<dbReference type="AlphaFoldDB" id="A0A914N1A5"/>
<protein>
    <submittedName>
        <fullName evidence="2">Uncharacterized protein</fullName>
    </submittedName>
</protein>
<evidence type="ECO:0000313" key="1">
    <source>
        <dbReference type="Proteomes" id="UP000887563"/>
    </source>
</evidence>
<organism evidence="1 2">
    <name type="scientific">Meloidogyne incognita</name>
    <name type="common">Southern root-knot nematode worm</name>
    <name type="synonym">Oxyuris incognita</name>
    <dbReference type="NCBI Taxonomy" id="6306"/>
    <lineage>
        <taxon>Eukaryota</taxon>
        <taxon>Metazoa</taxon>
        <taxon>Ecdysozoa</taxon>
        <taxon>Nematoda</taxon>
        <taxon>Chromadorea</taxon>
        <taxon>Rhabditida</taxon>
        <taxon>Tylenchina</taxon>
        <taxon>Tylenchomorpha</taxon>
        <taxon>Tylenchoidea</taxon>
        <taxon>Meloidogynidae</taxon>
        <taxon>Meloidogyninae</taxon>
        <taxon>Meloidogyne</taxon>
        <taxon>Meloidogyne incognita group</taxon>
    </lineage>
</organism>
<name>A0A914N1A5_MELIC</name>
<sequence length="63" mass="7262">MYSNVLSFGKIKNISSLIFFSDVKAIFEDKPFLTRRSSEICLTCFEKIKRSPSDSNIFANIYT</sequence>
<dbReference type="WBParaSite" id="Minc3s02723g31353">
    <property type="protein sequence ID" value="Minc3s02723g31353"/>
    <property type="gene ID" value="Minc3s02723g31353"/>
</dbReference>
<proteinExistence type="predicted"/>
<accession>A0A914N1A5</accession>
<reference evidence="2" key="1">
    <citation type="submission" date="2022-11" db="UniProtKB">
        <authorList>
            <consortium name="WormBaseParasite"/>
        </authorList>
    </citation>
    <scope>IDENTIFICATION</scope>
</reference>